<dbReference type="OrthoDB" id="4866039at2"/>
<protein>
    <recommendedName>
        <fullName evidence="5">Lipoprotein</fullName>
    </recommendedName>
</protein>
<dbReference type="AlphaFoldDB" id="A0A495Y2H4"/>
<name>A0A495Y2H4_9MICO</name>
<evidence type="ECO:0000313" key="3">
    <source>
        <dbReference type="Proteomes" id="UP000278440"/>
    </source>
</evidence>
<sequence length="124" mass="12773">MRTRVPVLLLATGLTTVVLGGCQVDRWSSSCTTDTGLRRCEISVSGDGFHDLPFPVSGPVQGSVGDRFRLESASPGGSATFSAGDTEGGTFTCTQGQTVSVGDSSVLCRSVGDGSLDLTISRVR</sequence>
<dbReference type="Proteomes" id="UP000590811">
    <property type="component" value="Unassembled WGS sequence"/>
</dbReference>
<dbReference type="Proteomes" id="UP000278440">
    <property type="component" value="Unassembled WGS sequence"/>
</dbReference>
<dbReference type="EMBL" id="JACHVT010000003">
    <property type="protein sequence ID" value="MBB2986473.1"/>
    <property type="molecule type" value="Genomic_DNA"/>
</dbReference>
<keyword evidence="3" id="KW-1185">Reference proteome</keyword>
<reference evidence="2 3" key="1">
    <citation type="submission" date="2018-10" db="EMBL/GenBank/DDBJ databases">
        <title>Sequencing the genomes of 1000 actinobacteria strains.</title>
        <authorList>
            <person name="Klenk H.-P."/>
        </authorList>
    </citation>
    <scope>NUCLEOTIDE SEQUENCE [LARGE SCALE GENOMIC DNA]</scope>
    <source>
        <strain evidence="2 3">DSM 44267</strain>
    </source>
</reference>
<accession>A0A495Y2H4</accession>
<dbReference type="RefSeq" id="WP_147431586.1">
    <property type="nucleotide sequence ID" value="NZ_JACHVT010000003.1"/>
</dbReference>
<comment type="caution">
    <text evidence="2">The sequence shown here is derived from an EMBL/GenBank/DDBJ whole genome shotgun (WGS) entry which is preliminary data.</text>
</comment>
<organism evidence="2 3">
    <name type="scientific">Terracoccus luteus</name>
    <dbReference type="NCBI Taxonomy" id="53356"/>
    <lineage>
        <taxon>Bacteria</taxon>
        <taxon>Bacillati</taxon>
        <taxon>Actinomycetota</taxon>
        <taxon>Actinomycetes</taxon>
        <taxon>Micrococcales</taxon>
        <taxon>Intrasporangiaceae</taxon>
        <taxon>Terracoccus</taxon>
    </lineage>
</organism>
<proteinExistence type="predicted"/>
<evidence type="ECO:0000313" key="1">
    <source>
        <dbReference type="EMBL" id="MBB2986473.1"/>
    </source>
</evidence>
<dbReference type="PROSITE" id="PS51257">
    <property type="entry name" value="PROKAR_LIPOPROTEIN"/>
    <property type="match status" value="1"/>
</dbReference>
<evidence type="ECO:0008006" key="5">
    <source>
        <dbReference type="Google" id="ProtNLM"/>
    </source>
</evidence>
<evidence type="ECO:0000313" key="4">
    <source>
        <dbReference type="Proteomes" id="UP000590811"/>
    </source>
</evidence>
<reference evidence="1 4" key="2">
    <citation type="submission" date="2020-08" db="EMBL/GenBank/DDBJ databases">
        <title>Genomic Encyclopedia of Type Strains, Phase IV (KMG-V): Genome sequencing to study the core and pangenomes of soil and plant-associated prokaryotes.</title>
        <authorList>
            <person name="Whitman W."/>
        </authorList>
    </citation>
    <scope>NUCLEOTIDE SEQUENCE [LARGE SCALE GENOMIC DNA]</scope>
    <source>
        <strain evidence="1 4">B3ACCR2</strain>
    </source>
</reference>
<gene>
    <name evidence="2" type="ORF">DFJ68_2700</name>
    <name evidence="1" type="ORF">FHW14_001627</name>
</gene>
<evidence type="ECO:0000313" key="2">
    <source>
        <dbReference type="EMBL" id="RKT79236.1"/>
    </source>
</evidence>
<dbReference type="EMBL" id="RBXT01000001">
    <property type="protein sequence ID" value="RKT79236.1"/>
    <property type="molecule type" value="Genomic_DNA"/>
</dbReference>